<proteinExistence type="predicted"/>
<keyword evidence="1" id="KW-0732">Signal</keyword>
<sequence length="790" mass="83587">MKCLLQILGLGLFVFSLGACELVEMVEAPPITPTAVLAPSVVQPPPTPAPSAGVLLDQALRALAQGDDGAAALIFSDLLQHYPETQEALPARYYLATHYALRGRWTSAAELLSWFLAQAPADDPLRAPALFWLGRTHEAAGNHAAASEIFASYRALGTSIEPYAALRQAAQERALGHNEAALASFLHAARSSLVPGERAGAFEKAIALHVAAGRPTEVLNLYVELLDLAQLPNYRARILGEALALAQAQGEEALARDWLLLLVSEADLRATPQAAAAAEQLLAAGDAALTPASAGLIFAANERWAAAVAQLELAAVAETDPEQRTVLLQQQGLALRAQGDFAAALVRLSEAAALVPDTAAGRQAQLAWIQTLGQSGAIDEAIRGYIEYAANHTDDALAPVALDRAVQLYERLGDAAGAQQTRIALGEGFPTSAEGQAALHRVALELLDSGQPVAARVFWQALAEANSGAVRARGAFWAGRAAREAGDAEAARQLFVAAQAAAPASYEGARAAEELGGPPQGELALDAPISAAQWAELEDWVAAWASDEPVTPPDQPLALTVERTAQLEAVGLQREALAAWLHALDQRPAARDRLALARVAHADGATYPALLAAERLARQAPASAPPPPSALQRLRFPTPYPELVQRESAAHGIDPRLFYALMRQESLFNPGATSWVGARGLGQVMPATGEGIAQNLGVTDFVLDDLYRPAVSIRFGAFYLGQRIVDMQGSVHGALAAYNGGLGNAQRWAGGSVVDDPDRYTEQIDFAETRGYVRSVYGFWGFYQTLYAAE</sequence>
<dbReference type="InterPro" id="IPR008939">
    <property type="entry name" value="Lytic_TGlycosylase_superhlx_U"/>
</dbReference>
<dbReference type="GO" id="GO:0042597">
    <property type="term" value="C:periplasmic space"/>
    <property type="evidence" value="ECO:0007669"/>
    <property type="project" value="InterPro"/>
</dbReference>
<dbReference type="Gene3D" id="1.10.530.10">
    <property type="match status" value="1"/>
</dbReference>
<evidence type="ECO:0000259" key="2">
    <source>
        <dbReference type="Pfam" id="PF01464"/>
    </source>
</evidence>
<dbReference type="AlphaFoldDB" id="A0A426TV39"/>
<dbReference type="SUPFAM" id="SSF53955">
    <property type="entry name" value="Lysozyme-like"/>
    <property type="match status" value="1"/>
</dbReference>
<feature type="domain" description="Transglycosylase SLT" evidence="2">
    <location>
        <begin position="643"/>
        <end position="750"/>
    </location>
</feature>
<gene>
    <name evidence="3" type="ORF">EI684_16150</name>
</gene>
<evidence type="ECO:0000313" key="3">
    <source>
        <dbReference type="EMBL" id="RRR69266.1"/>
    </source>
</evidence>
<dbReference type="PANTHER" id="PTHR37423:SF5">
    <property type="entry name" value="SOLUBLE LYTIC MUREIN TRANSGLYCOSYLASE"/>
    <property type="match status" value="1"/>
</dbReference>
<dbReference type="Proteomes" id="UP000280307">
    <property type="component" value="Unassembled WGS sequence"/>
</dbReference>
<dbReference type="InterPro" id="IPR023346">
    <property type="entry name" value="Lysozyme-like_dom_sf"/>
</dbReference>
<dbReference type="PANTHER" id="PTHR37423">
    <property type="entry name" value="SOLUBLE LYTIC MUREIN TRANSGLYCOSYLASE-RELATED"/>
    <property type="match status" value="1"/>
</dbReference>
<organism evidence="3 4">
    <name type="scientific">Candidatus Viridilinea halotolerans</name>
    <dbReference type="NCBI Taxonomy" id="2491704"/>
    <lineage>
        <taxon>Bacteria</taxon>
        <taxon>Bacillati</taxon>
        <taxon>Chloroflexota</taxon>
        <taxon>Chloroflexia</taxon>
        <taxon>Chloroflexales</taxon>
        <taxon>Chloroflexineae</taxon>
        <taxon>Oscillochloridaceae</taxon>
        <taxon>Candidatus Viridilinea</taxon>
    </lineage>
</organism>
<reference evidence="3 4" key="1">
    <citation type="submission" date="2018-12" db="EMBL/GenBank/DDBJ databases">
        <title>Genome Sequence of Candidatus Viridilinea halotolerans isolated from saline sulfide-rich spring.</title>
        <authorList>
            <person name="Grouzdev D.S."/>
            <person name="Burganskaya E.I."/>
            <person name="Krutkina M.S."/>
            <person name="Sukhacheva M.V."/>
            <person name="Gorlenko V.M."/>
        </authorList>
    </citation>
    <scope>NUCLEOTIDE SEQUENCE [LARGE SCALE GENOMIC DNA]</scope>
    <source>
        <strain evidence="3">Chok-6</strain>
    </source>
</reference>
<protein>
    <submittedName>
        <fullName evidence="3">Lytic transglycosylase</fullName>
    </submittedName>
</protein>
<dbReference type="Gene3D" id="1.25.40.10">
    <property type="entry name" value="Tetratricopeptide repeat domain"/>
    <property type="match status" value="2"/>
</dbReference>
<accession>A0A426TV39</accession>
<dbReference type="PROSITE" id="PS51257">
    <property type="entry name" value="PROKAR_LIPOPROTEIN"/>
    <property type="match status" value="1"/>
</dbReference>
<dbReference type="InterPro" id="IPR011990">
    <property type="entry name" value="TPR-like_helical_dom_sf"/>
</dbReference>
<comment type="caution">
    <text evidence="3">The sequence shown here is derived from an EMBL/GenBank/DDBJ whole genome shotgun (WGS) entry which is preliminary data.</text>
</comment>
<dbReference type="GO" id="GO:0004553">
    <property type="term" value="F:hydrolase activity, hydrolyzing O-glycosyl compounds"/>
    <property type="evidence" value="ECO:0007669"/>
    <property type="project" value="InterPro"/>
</dbReference>
<evidence type="ECO:0000313" key="4">
    <source>
        <dbReference type="Proteomes" id="UP000280307"/>
    </source>
</evidence>
<dbReference type="Pfam" id="PF01464">
    <property type="entry name" value="SLT"/>
    <property type="match status" value="1"/>
</dbReference>
<dbReference type="EMBL" id="RSAS01000651">
    <property type="protein sequence ID" value="RRR69266.1"/>
    <property type="molecule type" value="Genomic_DNA"/>
</dbReference>
<evidence type="ECO:0000256" key="1">
    <source>
        <dbReference type="ARBA" id="ARBA00022729"/>
    </source>
</evidence>
<name>A0A426TV39_9CHLR</name>
<dbReference type="InterPro" id="IPR008258">
    <property type="entry name" value="Transglycosylase_SLT_dom_1"/>
</dbReference>
<dbReference type="CDD" id="cd13401">
    <property type="entry name" value="Slt70-like"/>
    <property type="match status" value="1"/>
</dbReference>
<dbReference type="SUPFAM" id="SSF48452">
    <property type="entry name" value="TPR-like"/>
    <property type="match status" value="1"/>
</dbReference>
<dbReference type="SUPFAM" id="SSF48435">
    <property type="entry name" value="Bacterial muramidases"/>
    <property type="match status" value="1"/>
</dbReference>